<evidence type="ECO:0000313" key="2">
    <source>
        <dbReference type="EMBL" id="GIY15695.1"/>
    </source>
</evidence>
<evidence type="ECO:0000256" key="1">
    <source>
        <dbReference type="SAM" id="MobiDB-lite"/>
    </source>
</evidence>
<dbReference type="EMBL" id="BPLR01007269">
    <property type="protein sequence ID" value="GIY15695.1"/>
    <property type="molecule type" value="Genomic_DNA"/>
</dbReference>
<dbReference type="Proteomes" id="UP001054945">
    <property type="component" value="Unassembled WGS sequence"/>
</dbReference>
<protein>
    <submittedName>
        <fullName evidence="2">Uncharacterized protein</fullName>
    </submittedName>
</protein>
<gene>
    <name evidence="2" type="ORF">CEXT_638951</name>
</gene>
<dbReference type="AlphaFoldDB" id="A0AAV4R617"/>
<feature type="region of interest" description="Disordered" evidence="1">
    <location>
        <begin position="102"/>
        <end position="160"/>
    </location>
</feature>
<name>A0AAV4R617_CAEEX</name>
<evidence type="ECO:0000313" key="3">
    <source>
        <dbReference type="Proteomes" id="UP001054945"/>
    </source>
</evidence>
<reference evidence="2 3" key="1">
    <citation type="submission" date="2021-06" db="EMBL/GenBank/DDBJ databases">
        <title>Caerostris extrusa draft genome.</title>
        <authorList>
            <person name="Kono N."/>
            <person name="Arakawa K."/>
        </authorList>
    </citation>
    <scope>NUCLEOTIDE SEQUENCE [LARGE SCALE GENOMIC DNA]</scope>
</reference>
<feature type="region of interest" description="Disordered" evidence="1">
    <location>
        <begin position="1"/>
        <end position="29"/>
    </location>
</feature>
<keyword evidence="3" id="KW-1185">Reference proteome</keyword>
<sequence length="214" mass="24384">MGKPLKPSKNKPNIGQPPKPSISGKITTDKNVTLKVKIEKKPIGGEFEESEEGGIRGELEKELKISGSKLKIETMGKKPKPELSEPFVTNEMDQAEIEAEYNENPFEPPMKGTKDEPYVSDYQPEEIDFGPDGRPVIIPPGQDLDRKKMPPFKGPGPQYVPETGYYEKNYITSNGKGTIQKYRFSTEISHPNEIGEFQKKKRWKRHQRQYFEIS</sequence>
<proteinExistence type="predicted"/>
<organism evidence="2 3">
    <name type="scientific">Caerostris extrusa</name>
    <name type="common">Bark spider</name>
    <name type="synonym">Caerostris bankana</name>
    <dbReference type="NCBI Taxonomy" id="172846"/>
    <lineage>
        <taxon>Eukaryota</taxon>
        <taxon>Metazoa</taxon>
        <taxon>Ecdysozoa</taxon>
        <taxon>Arthropoda</taxon>
        <taxon>Chelicerata</taxon>
        <taxon>Arachnida</taxon>
        <taxon>Araneae</taxon>
        <taxon>Araneomorphae</taxon>
        <taxon>Entelegynae</taxon>
        <taxon>Araneoidea</taxon>
        <taxon>Araneidae</taxon>
        <taxon>Caerostris</taxon>
    </lineage>
</organism>
<accession>A0AAV4R617</accession>
<comment type="caution">
    <text evidence="2">The sequence shown here is derived from an EMBL/GenBank/DDBJ whole genome shotgun (WGS) entry which is preliminary data.</text>
</comment>